<dbReference type="PRINTS" id="PR01609">
    <property type="entry name" value="CD36FAMILY"/>
</dbReference>
<gene>
    <name evidence="15" type="primary">scav-3_1</name>
    <name evidence="15" type="ORF">DERP_008368</name>
</gene>
<keyword evidence="9" id="KW-0675">Receptor</keyword>
<evidence type="ECO:0000256" key="12">
    <source>
        <dbReference type="ARBA" id="ARBA00042244"/>
    </source>
</evidence>
<keyword evidence="5 14" id="KW-0812">Transmembrane</keyword>
<evidence type="ECO:0000256" key="11">
    <source>
        <dbReference type="ARBA" id="ARBA00040821"/>
    </source>
</evidence>
<feature type="transmembrane region" description="Helical" evidence="14">
    <location>
        <begin position="9"/>
        <end position="30"/>
    </location>
</feature>
<dbReference type="PANTHER" id="PTHR11923">
    <property type="entry name" value="SCAVENGER RECEPTOR CLASS B TYPE-1 SR-B1"/>
    <property type="match status" value="1"/>
</dbReference>
<feature type="compositionally biased region" description="Low complexity" evidence="13">
    <location>
        <begin position="557"/>
        <end position="573"/>
    </location>
</feature>
<evidence type="ECO:0000256" key="1">
    <source>
        <dbReference type="ARBA" id="ARBA00004189"/>
    </source>
</evidence>
<feature type="region of interest" description="Disordered" evidence="13">
    <location>
        <begin position="534"/>
        <end position="588"/>
    </location>
</feature>
<name>A0ABQ8IV24_DERPT</name>
<evidence type="ECO:0000256" key="13">
    <source>
        <dbReference type="SAM" id="MobiDB-lite"/>
    </source>
</evidence>
<organism evidence="15 16">
    <name type="scientific">Dermatophagoides pteronyssinus</name>
    <name type="common">European house dust mite</name>
    <dbReference type="NCBI Taxonomy" id="6956"/>
    <lineage>
        <taxon>Eukaryota</taxon>
        <taxon>Metazoa</taxon>
        <taxon>Ecdysozoa</taxon>
        <taxon>Arthropoda</taxon>
        <taxon>Chelicerata</taxon>
        <taxon>Arachnida</taxon>
        <taxon>Acari</taxon>
        <taxon>Acariformes</taxon>
        <taxon>Sarcoptiformes</taxon>
        <taxon>Astigmata</taxon>
        <taxon>Psoroptidia</taxon>
        <taxon>Analgoidea</taxon>
        <taxon>Pyroglyphidae</taxon>
        <taxon>Dermatophagoidinae</taxon>
        <taxon>Dermatophagoides</taxon>
    </lineage>
</organism>
<evidence type="ECO:0000256" key="5">
    <source>
        <dbReference type="ARBA" id="ARBA00022692"/>
    </source>
</evidence>
<keyword evidence="4" id="KW-1003">Cell membrane</keyword>
<evidence type="ECO:0000256" key="3">
    <source>
        <dbReference type="ARBA" id="ARBA00010532"/>
    </source>
</evidence>
<keyword evidence="8" id="KW-1015">Disulfide bond</keyword>
<dbReference type="InterPro" id="IPR002159">
    <property type="entry name" value="CD36_fam"/>
</dbReference>
<evidence type="ECO:0000256" key="2">
    <source>
        <dbReference type="ARBA" id="ARBA00004651"/>
    </source>
</evidence>
<evidence type="ECO:0000256" key="9">
    <source>
        <dbReference type="ARBA" id="ARBA00023170"/>
    </source>
</evidence>
<dbReference type="Proteomes" id="UP000887458">
    <property type="component" value="Unassembled WGS sequence"/>
</dbReference>
<dbReference type="EMBL" id="NJHN03000112">
    <property type="protein sequence ID" value="KAH9414173.1"/>
    <property type="molecule type" value="Genomic_DNA"/>
</dbReference>
<evidence type="ECO:0000256" key="14">
    <source>
        <dbReference type="SAM" id="Phobius"/>
    </source>
</evidence>
<feature type="transmembrane region" description="Helical" evidence="14">
    <location>
        <begin position="496"/>
        <end position="525"/>
    </location>
</feature>
<protein>
    <recommendedName>
        <fullName evidence="11">Scavenger receptor class B member 1</fullName>
    </recommendedName>
    <alternativeName>
        <fullName evidence="12">SR-BI</fullName>
    </alternativeName>
</protein>
<evidence type="ECO:0000256" key="10">
    <source>
        <dbReference type="ARBA" id="ARBA00023180"/>
    </source>
</evidence>
<dbReference type="PANTHER" id="PTHR11923:SF110">
    <property type="entry name" value="SCAVENGER RECEPTOR CLASS B MEMBER 1"/>
    <property type="match status" value="1"/>
</dbReference>
<reference evidence="15 16" key="1">
    <citation type="journal article" date="2018" name="J. Allergy Clin. Immunol.">
        <title>High-quality assembly of Dermatophagoides pteronyssinus genome and transcriptome reveals a wide range of novel allergens.</title>
        <authorList>
            <person name="Liu X.Y."/>
            <person name="Yang K.Y."/>
            <person name="Wang M.Q."/>
            <person name="Kwok J.S."/>
            <person name="Zeng X."/>
            <person name="Yang Z."/>
            <person name="Xiao X.J."/>
            <person name="Lau C.P."/>
            <person name="Li Y."/>
            <person name="Huang Z.M."/>
            <person name="Ba J.G."/>
            <person name="Yim A.K."/>
            <person name="Ouyang C.Y."/>
            <person name="Ngai S.M."/>
            <person name="Chan T.F."/>
            <person name="Leung E.L."/>
            <person name="Liu L."/>
            <person name="Liu Z.G."/>
            <person name="Tsui S.K."/>
        </authorList>
    </citation>
    <scope>NUCLEOTIDE SEQUENCE [LARGE SCALE GENOMIC DNA]</scope>
    <source>
        <strain evidence="15">Derp</strain>
    </source>
</reference>
<proteinExistence type="inferred from homology"/>
<comment type="subcellular location">
    <subcellularLocation>
        <location evidence="2">Cell membrane</location>
        <topology evidence="2">Multi-pass membrane protein</topology>
    </subcellularLocation>
    <subcellularLocation>
        <location evidence="1">Membrane</location>
        <location evidence="1">Caveola</location>
        <topology evidence="1">Multi-pass membrane protein</topology>
    </subcellularLocation>
</comment>
<evidence type="ECO:0000256" key="4">
    <source>
        <dbReference type="ARBA" id="ARBA00022475"/>
    </source>
</evidence>
<keyword evidence="7 14" id="KW-0472">Membrane</keyword>
<accession>A0ABQ8IV24</accession>
<keyword evidence="6 14" id="KW-1133">Transmembrane helix</keyword>
<dbReference type="Pfam" id="PF01130">
    <property type="entry name" value="CD36"/>
    <property type="match status" value="1"/>
</dbReference>
<evidence type="ECO:0000313" key="15">
    <source>
        <dbReference type="EMBL" id="KAH9414173.1"/>
    </source>
</evidence>
<sequence>MAMEHKKRIIILSIVGIILTAIGIALLPIGQNLITKILHQKLATLPENPGYILWRDMDLPISQSFYLFNITNPDETLMGAKPKVKQIGPFVYRLNITKGEITFNSNQTIVSYWEKKQFYFQSNQSAYDLQTQVTIMNIPLLTVYKMLDSNAVPKWLRPIIRAIFNRLNYNFFITTTVDQLLFSGYKSPILCELRKFLPKQIPSCYFSLMSNQNDTWFGPYVQYTGHSNINQLTSIITYNGSAKLNYWQNDQCNDINGTQNGELFPPPQIFGGHKMYRFFRPDFCRSFNLTLNETNIISDVHPLRTDRFHLDRHSFMNSKDYPPNSCYQSKQKLPQFEMDEKSIKQMAEHFIDKLEINLADVSLKNSTESINDDKMNQTTTTIKPSGVFDLSACQQGAPIFISFPHFFEASDYYLEHVDGLHPNRSLHQSYIDIEPQTGTPVDFVARVQVNVDVQTAQTTHQQMQPVMMPTMWQSLTIHITPEIAQTIEMQTKQPRIIAYTVVSLIIIIGSIMLIYSLFVCILYYYHQSSFYDDVHSSSSSSDDRPLINNKDDDDEQQQQSNRQQQTITDNHNVGVGGDNNTSNYGTID</sequence>
<evidence type="ECO:0000313" key="16">
    <source>
        <dbReference type="Proteomes" id="UP000887458"/>
    </source>
</evidence>
<evidence type="ECO:0000256" key="6">
    <source>
        <dbReference type="ARBA" id="ARBA00022989"/>
    </source>
</evidence>
<keyword evidence="16" id="KW-1185">Reference proteome</keyword>
<comment type="caution">
    <text evidence="15">The sequence shown here is derived from an EMBL/GenBank/DDBJ whole genome shotgun (WGS) entry which is preliminary data.</text>
</comment>
<comment type="similarity">
    <text evidence="3">Belongs to the CD36 family.</text>
</comment>
<reference evidence="15 16" key="2">
    <citation type="journal article" date="2022" name="Mol. Biol. Evol.">
        <title>Comparative Genomics Reveals Insights into the Divergent Evolution of Astigmatic Mites and Household Pest Adaptations.</title>
        <authorList>
            <person name="Xiong Q."/>
            <person name="Wan A.T."/>
            <person name="Liu X."/>
            <person name="Fung C.S."/>
            <person name="Xiao X."/>
            <person name="Malainual N."/>
            <person name="Hou J."/>
            <person name="Wang L."/>
            <person name="Wang M."/>
            <person name="Yang K.Y."/>
            <person name="Cui Y."/>
            <person name="Leung E.L."/>
            <person name="Nong W."/>
            <person name="Shin S.K."/>
            <person name="Au S.W."/>
            <person name="Jeong K.Y."/>
            <person name="Chew F.T."/>
            <person name="Hui J.H."/>
            <person name="Leung T.F."/>
            <person name="Tungtrongchitr A."/>
            <person name="Zhong N."/>
            <person name="Liu Z."/>
            <person name="Tsui S.K."/>
        </authorList>
    </citation>
    <scope>NUCLEOTIDE SEQUENCE [LARGE SCALE GENOMIC DNA]</scope>
    <source>
        <strain evidence="15">Derp</strain>
    </source>
</reference>
<evidence type="ECO:0000256" key="8">
    <source>
        <dbReference type="ARBA" id="ARBA00023157"/>
    </source>
</evidence>
<evidence type="ECO:0000256" key="7">
    <source>
        <dbReference type="ARBA" id="ARBA00023136"/>
    </source>
</evidence>
<keyword evidence="10" id="KW-0325">Glycoprotein</keyword>